<reference evidence="2 3" key="1">
    <citation type="submission" date="2023-08" db="EMBL/GenBank/DDBJ databases">
        <authorList>
            <person name="Girao M."/>
            <person name="Carvalho M.F."/>
        </authorList>
    </citation>
    <scope>NUCLEOTIDE SEQUENCE [LARGE SCALE GENOMIC DNA]</scope>
    <source>
        <strain evidence="2 3">CC-R104</strain>
    </source>
</reference>
<comment type="caution">
    <text evidence="2">The sequence shown here is derived from an EMBL/GenBank/DDBJ whole genome shotgun (WGS) entry which is preliminary data.</text>
</comment>
<organism evidence="2 3">
    <name type="scientific">Rhodococcus chondri</name>
    <dbReference type="NCBI Taxonomy" id="3065941"/>
    <lineage>
        <taxon>Bacteria</taxon>
        <taxon>Bacillati</taxon>
        <taxon>Actinomycetota</taxon>
        <taxon>Actinomycetes</taxon>
        <taxon>Mycobacteriales</taxon>
        <taxon>Nocardiaceae</taxon>
        <taxon>Rhodococcus</taxon>
    </lineage>
</organism>
<dbReference type="Proteomes" id="UP001331936">
    <property type="component" value="Unassembled WGS sequence"/>
</dbReference>
<feature type="non-terminal residue" evidence="2">
    <location>
        <position position="1"/>
    </location>
</feature>
<protein>
    <submittedName>
        <fullName evidence="2">Uncharacterized protein</fullName>
    </submittedName>
</protein>
<evidence type="ECO:0000256" key="1">
    <source>
        <dbReference type="SAM" id="MobiDB-lite"/>
    </source>
</evidence>
<dbReference type="EMBL" id="JAUZMZ010000402">
    <property type="protein sequence ID" value="MEE2035588.1"/>
    <property type="molecule type" value="Genomic_DNA"/>
</dbReference>
<accession>A0ABU7K008</accession>
<gene>
    <name evidence="2" type="ORF">Q8814_26400</name>
</gene>
<feature type="compositionally biased region" description="Low complexity" evidence="1">
    <location>
        <begin position="1"/>
        <end position="19"/>
    </location>
</feature>
<proteinExistence type="predicted"/>
<evidence type="ECO:0000313" key="3">
    <source>
        <dbReference type="Proteomes" id="UP001331936"/>
    </source>
</evidence>
<keyword evidence="3" id="KW-1185">Reference proteome</keyword>
<feature type="compositionally biased region" description="Basic and acidic residues" evidence="1">
    <location>
        <begin position="35"/>
        <end position="47"/>
    </location>
</feature>
<sequence>GSAAGTPTSAHPSAAATRAVDPAGTGHAAAPASTARRDSAPDHDRVGGIDTGTDVEHFADGRTVVSAVLGAEPVR</sequence>
<feature type="region of interest" description="Disordered" evidence="1">
    <location>
        <begin position="1"/>
        <end position="54"/>
    </location>
</feature>
<evidence type="ECO:0000313" key="2">
    <source>
        <dbReference type="EMBL" id="MEE2035588.1"/>
    </source>
</evidence>
<name>A0ABU7K008_9NOCA</name>